<dbReference type="Pfam" id="PF00406">
    <property type="entry name" value="ADK"/>
    <property type="match status" value="1"/>
</dbReference>
<dbReference type="CDD" id="cd01428">
    <property type="entry name" value="ADK"/>
    <property type="match status" value="1"/>
</dbReference>
<keyword evidence="3" id="KW-0547">Nucleotide-binding</keyword>
<comment type="similarity">
    <text evidence="1 5">Belongs to the adenylate kinase family.</text>
</comment>
<dbReference type="PRINTS" id="PR00094">
    <property type="entry name" value="ADENYLTKNASE"/>
</dbReference>
<reference evidence="7 8" key="1">
    <citation type="submission" date="2024-04" db="EMBL/GenBank/DDBJ databases">
        <title>Tritrichomonas musculus Genome.</title>
        <authorList>
            <person name="Alves-Ferreira E."/>
            <person name="Grigg M."/>
            <person name="Lorenzi H."/>
            <person name="Galac M."/>
        </authorList>
    </citation>
    <scope>NUCLEOTIDE SEQUENCE [LARGE SCALE GENOMIC DNA]</scope>
    <source>
        <strain evidence="7 8">EAF2021</strain>
    </source>
</reference>
<dbReference type="Pfam" id="PF05191">
    <property type="entry name" value="ADK_lid"/>
    <property type="match status" value="1"/>
</dbReference>
<protein>
    <recommendedName>
        <fullName evidence="6">Adenylate kinase active site lid domain-containing protein</fullName>
    </recommendedName>
</protein>
<proteinExistence type="inferred from homology"/>
<dbReference type="Proteomes" id="UP001470230">
    <property type="component" value="Unassembled WGS sequence"/>
</dbReference>
<comment type="caution">
    <text evidence="7">The sequence shown here is derived from an EMBL/GenBank/DDBJ whole genome shotgun (WGS) entry which is preliminary data.</text>
</comment>
<evidence type="ECO:0000256" key="1">
    <source>
        <dbReference type="ARBA" id="ARBA00007220"/>
    </source>
</evidence>
<sequence>MSGCHVIFFGPPGGGKGTQSALLKKDYNFAHISTGDALRAEIAAQTELGKKVQSIVESGALVDDDTIMNVLKSAITKVSGDNFILDGIPRTIGQAEKLNSVLKEINKPVTHVIYIAVDHDELKTRICGRLFHPGSGRTYHKVFNPPKEPMKDDITGEPLIIRKDDTEEVFENRMKQYNDTFKPVLDYYEKAGELHTINGSGKNVDIVYAEVKKLLGLN</sequence>
<dbReference type="InterPro" id="IPR033690">
    <property type="entry name" value="Adenylat_kinase_CS"/>
</dbReference>
<evidence type="ECO:0000256" key="3">
    <source>
        <dbReference type="ARBA" id="ARBA00022741"/>
    </source>
</evidence>
<dbReference type="EMBL" id="JAPFFF010000007">
    <property type="protein sequence ID" value="KAK8885620.1"/>
    <property type="molecule type" value="Genomic_DNA"/>
</dbReference>
<keyword evidence="8" id="KW-1185">Reference proteome</keyword>
<dbReference type="PROSITE" id="PS00113">
    <property type="entry name" value="ADENYLATE_KINASE"/>
    <property type="match status" value="1"/>
</dbReference>
<accession>A0ABR2K6F5</accession>
<evidence type="ECO:0000256" key="5">
    <source>
        <dbReference type="RuleBase" id="RU003330"/>
    </source>
</evidence>
<keyword evidence="4 5" id="KW-0418">Kinase</keyword>
<dbReference type="PANTHER" id="PTHR23359">
    <property type="entry name" value="NUCLEOTIDE KINASE"/>
    <property type="match status" value="1"/>
</dbReference>
<dbReference type="SUPFAM" id="SSF52540">
    <property type="entry name" value="P-loop containing nucleoside triphosphate hydrolases"/>
    <property type="match status" value="1"/>
</dbReference>
<dbReference type="InterPro" id="IPR006259">
    <property type="entry name" value="Adenyl_kin_sub"/>
</dbReference>
<keyword evidence="2 5" id="KW-0808">Transferase</keyword>
<dbReference type="HAMAP" id="MF_00235">
    <property type="entry name" value="Adenylate_kinase_Adk"/>
    <property type="match status" value="1"/>
</dbReference>
<evidence type="ECO:0000256" key="4">
    <source>
        <dbReference type="ARBA" id="ARBA00022777"/>
    </source>
</evidence>
<dbReference type="InterPro" id="IPR027417">
    <property type="entry name" value="P-loop_NTPase"/>
</dbReference>
<evidence type="ECO:0000313" key="8">
    <source>
        <dbReference type="Proteomes" id="UP001470230"/>
    </source>
</evidence>
<dbReference type="NCBIfam" id="NF011100">
    <property type="entry name" value="PRK14527.1"/>
    <property type="match status" value="1"/>
</dbReference>
<feature type="domain" description="Adenylate kinase active site lid" evidence="6">
    <location>
        <begin position="129"/>
        <end position="164"/>
    </location>
</feature>
<gene>
    <name evidence="7" type="ORF">M9Y10_041070</name>
</gene>
<dbReference type="SUPFAM" id="SSF57774">
    <property type="entry name" value="Microbial and mitochondrial ADK, insert 'zinc finger' domain"/>
    <property type="match status" value="1"/>
</dbReference>
<evidence type="ECO:0000256" key="2">
    <source>
        <dbReference type="ARBA" id="ARBA00022679"/>
    </source>
</evidence>
<dbReference type="InterPro" id="IPR036193">
    <property type="entry name" value="ADK_active_lid_dom_sf"/>
</dbReference>
<organism evidence="7 8">
    <name type="scientific">Tritrichomonas musculus</name>
    <dbReference type="NCBI Taxonomy" id="1915356"/>
    <lineage>
        <taxon>Eukaryota</taxon>
        <taxon>Metamonada</taxon>
        <taxon>Parabasalia</taxon>
        <taxon>Tritrichomonadida</taxon>
        <taxon>Tritrichomonadidae</taxon>
        <taxon>Tritrichomonas</taxon>
    </lineage>
</organism>
<dbReference type="Gene3D" id="3.40.50.300">
    <property type="entry name" value="P-loop containing nucleotide triphosphate hydrolases"/>
    <property type="match status" value="1"/>
</dbReference>
<dbReference type="InterPro" id="IPR007862">
    <property type="entry name" value="Adenylate_kinase_lid-dom"/>
</dbReference>
<dbReference type="NCBIfam" id="TIGR01351">
    <property type="entry name" value="adk"/>
    <property type="match status" value="1"/>
</dbReference>
<evidence type="ECO:0000313" key="7">
    <source>
        <dbReference type="EMBL" id="KAK8885620.1"/>
    </source>
</evidence>
<name>A0ABR2K6F5_9EUKA</name>
<dbReference type="InterPro" id="IPR000850">
    <property type="entry name" value="Adenylat/UMP-CMP_kin"/>
</dbReference>
<evidence type="ECO:0000259" key="6">
    <source>
        <dbReference type="Pfam" id="PF05191"/>
    </source>
</evidence>